<dbReference type="RefSeq" id="WP_234382714.1">
    <property type="nucleotide sequence ID" value="NZ_CP165727.1"/>
</dbReference>
<gene>
    <name evidence="2" type="ORF">AB5J51_12450</name>
</gene>
<proteinExistence type="predicted"/>
<name>A0AB39Y0W9_9ACTN</name>
<dbReference type="AlphaFoldDB" id="A0AB39Y0W9"/>
<sequence>MTAEVASEDVTTESEAAVGETEAEPAATEAPAAEAVEIPKQQSAEAAADSETGESART</sequence>
<accession>A0AB39Y0W9</accession>
<protein>
    <submittedName>
        <fullName evidence="2">Gliding motility protein</fullName>
    </submittedName>
</protein>
<reference evidence="2" key="1">
    <citation type="submission" date="2024-08" db="EMBL/GenBank/DDBJ databases">
        <authorList>
            <person name="Yu S.T."/>
        </authorList>
    </citation>
    <scope>NUCLEOTIDE SEQUENCE</scope>
    <source>
        <strain evidence="2">R33</strain>
    </source>
</reference>
<organism evidence="2">
    <name type="scientific">Streptomyces sp. R33</name>
    <dbReference type="NCBI Taxonomy" id="3238629"/>
    <lineage>
        <taxon>Bacteria</taxon>
        <taxon>Bacillati</taxon>
        <taxon>Actinomycetota</taxon>
        <taxon>Actinomycetes</taxon>
        <taxon>Kitasatosporales</taxon>
        <taxon>Streptomycetaceae</taxon>
        <taxon>Streptomyces</taxon>
    </lineage>
</organism>
<feature type="compositionally biased region" description="Acidic residues" evidence="1">
    <location>
        <begin position="1"/>
        <end position="12"/>
    </location>
</feature>
<dbReference type="EMBL" id="CP165727">
    <property type="protein sequence ID" value="XDV63695.1"/>
    <property type="molecule type" value="Genomic_DNA"/>
</dbReference>
<evidence type="ECO:0000256" key="1">
    <source>
        <dbReference type="SAM" id="MobiDB-lite"/>
    </source>
</evidence>
<evidence type="ECO:0000313" key="2">
    <source>
        <dbReference type="EMBL" id="XDV63695.1"/>
    </source>
</evidence>
<feature type="compositionally biased region" description="Low complexity" evidence="1">
    <location>
        <begin position="15"/>
        <end position="36"/>
    </location>
</feature>
<feature type="region of interest" description="Disordered" evidence="1">
    <location>
        <begin position="1"/>
        <end position="58"/>
    </location>
</feature>